<accession>A0A2W5KD78</accession>
<evidence type="ECO:0000259" key="11">
    <source>
        <dbReference type="Pfam" id="PF07685"/>
    </source>
</evidence>
<dbReference type="NCBIfam" id="NF002204">
    <property type="entry name" value="PRK01077.1"/>
    <property type="match status" value="1"/>
</dbReference>
<dbReference type="PANTHER" id="PTHR43873">
    <property type="entry name" value="COBYRINATE A,C-DIAMIDE SYNTHASE"/>
    <property type="match status" value="1"/>
</dbReference>
<dbReference type="HAMAP" id="MF_00027">
    <property type="entry name" value="CobB_CbiA"/>
    <property type="match status" value="1"/>
</dbReference>
<evidence type="ECO:0000256" key="2">
    <source>
        <dbReference type="ARBA" id="ARBA00006205"/>
    </source>
</evidence>
<dbReference type="SUPFAM" id="SSF52317">
    <property type="entry name" value="Class I glutamine amidotransferase-like"/>
    <property type="match status" value="1"/>
</dbReference>
<protein>
    <recommendedName>
        <fullName evidence="9">Hydrogenobyrinate a,c-diamide synthase</fullName>
        <ecNumber evidence="9">6.3.5.9</ecNumber>
    </recommendedName>
    <alternativeName>
        <fullName evidence="9">Hydrogenobyrinic acid a,c-diamide synthase</fullName>
    </alternativeName>
</protein>
<evidence type="ECO:0000256" key="9">
    <source>
        <dbReference type="HAMAP-Rule" id="MF_00027"/>
    </source>
</evidence>
<comment type="caution">
    <text evidence="12">The sequence shown here is derived from an EMBL/GenBank/DDBJ whole genome shotgun (WGS) entry which is preliminary data.</text>
</comment>
<dbReference type="EC" id="6.3.5.9" evidence="9"/>
<dbReference type="SUPFAM" id="SSF52540">
    <property type="entry name" value="P-loop containing nucleoside triphosphate hydrolases"/>
    <property type="match status" value="1"/>
</dbReference>
<keyword evidence="7 9" id="KW-0460">Magnesium</keyword>
<dbReference type="Gene3D" id="3.40.50.300">
    <property type="entry name" value="P-loop containing nucleotide triphosphate hydrolases"/>
    <property type="match status" value="1"/>
</dbReference>
<dbReference type="Gene3D" id="3.40.50.880">
    <property type="match status" value="1"/>
</dbReference>
<dbReference type="GO" id="GO:0005524">
    <property type="term" value="F:ATP binding"/>
    <property type="evidence" value="ECO:0007669"/>
    <property type="project" value="UniProtKB-UniRule"/>
</dbReference>
<comment type="similarity">
    <text evidence="9">Belongs to the CobB/CbiA family.</text>
</comment>
<dbReference type="AlphaFoldDB" id="A0A2W5KD78"/>
<evidence type="ECO:0000313" key="13">
    <source>
        <dbReference type="Proteomes" id="UP000249577"/>
    </source>
</evidence>
<evidence type="ECO:0000256" key="1">
    <source>
        <dbReference type="ARBA" id="ARBA00001946"/>
    </source>
</evidence>
<dbReference type="InterPro" id="IPR011698">
    <property type="entry name" value="GATase_3"/>
</dbReference>
<comment type="domain">
    <text evidence="9">Comprises of two domains. The C-terminal domain contains the binding site for glutamine and catalyzes the hydrolysis of this substrate to glutamate and ammonia. The N-terminal domain is anticipated to bind ATP and hydrogenobyrinate and catalyzes the ultimate synthesis of the diamide product. The ammonia produced via the glutaminase domain is probably translocated to the adjacent domain via a molecular tunnel, where it reacts with an activated intermediate.</text>
</comment>
<evidence type="ECO:0000256" key="3">
    <source>
        <dbReference type="ARBA" id="ARBA00022573"/>
    </source>
</evidence>
<comment type="pathway">
    <text evidence="9">Cofactor biosynthesis; adenosylcobalamin biosynthesis; cob(II)yrinate a,c-diamide from precorrin-2 (aerobic route): step 9/10.</text>
</comment>
<reference evidence="12 13" key="1">
    <citation type="submission" date="2017-08" db="EMBL/GenBank/DDBJ databases">
        <title>Infants hospitalized years apart are colonized by the same room-sourced microbial strains.</title>
        <authorList>
            <person name="Brooks B."/>
            <person name="Olm M.R."/>
            <person name="Firek B.A."/>
            <person name="Baker R."/>
            <person name="Thomas B.C."/>
            <person name="Morowitz M.J."/>
            <person name="Banfield J.F."/>
        </authorList>
    </citation>
    <scope>NUCLEOTIDE SEQUENCE [LARGE SCALE GENOMIC DNA]</scope>
    <source>
        <strain evidence="12">S2_005_003_R2_43</strain>
    </source>
</reference>
<keyword evidence="6 9" id="KW-0067">ATP-binding</keyword>
<comment type="cofactor">
    <cofactor evidence="1 9">
        <name>Mg(2+)</name>
        <dbReference type="ChEBI" id="CHEBI:18420"/>
    </cofactor>
</comment>
<comment type="similarity">
    <text evidence="2">Belongs to the CobB/CobQ family. CobQ subfamily.</text>
</comment>
<dbReference type="GO" id="GO:0042242">
    <property type="term" value="F:cobyrinic acid a,c-diamide synthase activity"/>
    <property type="evidence" value="ECO:0007669"/>
    <property type="project" value="InterPro"/>
</dbReference>
<name>A0A2W5KD78_ANCNO</name>
<keyword evidence="3 9" id="KW-0169">Cobalamin biosynthesis</keyword>
<dbReference type="GO" id="GO:0043802">
    <property type="term" value="F:hydrogenobyrinic acid a,c-diamide synthase (glutamine-hydrolysing) activity"/>
    <property type="evidence" value="ECO:0007669"/>
    <property type="project" value="UniProtKB-UniRule"/>
</dbReference>
<keyword evidence="8 9" id="KW-0315">Glutamine amidotransferase</keyword>
<evidence type="ECO:0000259" key="10">
    <source>
        <dbReference type="Pfam" id="PF01656"/>
    </source>
</evidence>
<evidence type="ECO:0000313" key="12">
    <source>
        <dbReference type="EMBL" id="PZQ14972.1"/>
    </source>
</evidence>
<evidence type="ECO:0000256" key="6">
    <source>
        <dbReference type="ARBA" id="ARBA00022840"/>
    </source>
</evidence>
<feature type="site" description="Increases nucleophilicity of active site Cys" evidence="9">
    <location>
        <position position="429"/>
    </location>
</feature>
<dbReference type="Pfam" id="PF07685">
    <property type="entry name" value="GATase_3"/>
    <property type="match status" value="1"/>
</dbReference>
<evidence type="ECO:0000256" key="4">
    <source>
        <dbReference type="ARBA" id="ARBA00022598"/>
    </source>
</evidence>
<dbReference type="InterPro" id="IPR004484">
    <property type="entry name" value="CbiA/CobB_synth"/>
</dbReference>
<dbReference type="PROSITE" id="PS51274">
    <property type="entry name" value="GATASE_COBBQ"/>
    <property type="match status" value="1"/>
</dbReference>
<comment type="miscellaneous">
    <text evidence="9">The a and c carboxylates of hydrogenobyrinate are activated for nucleophilic attack via formation of a phosphorylated intermediate by ATP. CobB catalyzes first the amidation of the c-carboxylate, and then that of the a-carboxylate.</text>
</comment>
<proteinExistence type="inferred from homology"/>
<comment type="function">
    <text evidence="9">Catalyzes the ATP-dependent amidation of the two carboxylate groups at positions a and c of hydrogenobyrinate, using either L-glutamine or ammonia as the nitrogen source.</text>
</comment>
<sequence>MTPAIVVSAPSSGSGKTVLTLGLLRAFRGAGLVAGSAKIGPDYIDPRFHEAATGRPSLNLDGWAMRRDRLLSLAAQAGQGADILVVEGVMGLFDRAAEPGVEGPSAAADVAKTLGAPVVLAIDAGASAQSVGAVALGFRAFDPTVEIAGVVLNRVASARHEALARQGCEAAGIRVFGALPRLSALATPSRHLGLVQAEEVEGLEAFLDAAGEAVAAHVDLAALQAAARVPQAPVAAPSRPPARPLGRRIAVASDVAFRFAYPHVLDGWRAAGAAILPFSPLADEAPAEAADAVFLPGGYPELHAARIASAARFRAAMREAAGRGVAIYGECGGYMTLGETIVDADGVRHDGLGLLPLETSFASRRLHLGYRRVTLASRGPLGEAGAEVRAHEFHYAAIVREGAADPLFRLSDGGVAGLVRGSVSGSFLHVVDCG</sequence>
<dbReference type="UniPathway" id="UPA00148">
    <property type="reaction ID" value="UER00220"/>
</dbReference>
<evidence type="ECO:0000256" key="8">
    <source>
        <dbReference type="ARBA" id="ARBA00022962"/>
    </source>
</evidence>
<gene>
    <name evidence="9" type="primary">cobB</name>
    <name evidence="12" type="ORF">DI565_11050</name>
</gene>
<dbReference type="EMBL" id="QFPN01000005">
    <property type="protein sequence ID" value="PZQ14972.1"/>
    <property type="molecule type" value="Genomic_DNA"/>
</dbReference>
<dbReference type="PANTHER" id="PTHR43873:SF1">
    <property type="entry name" value="COBYRINATE A,C-DIAMIDE SYNTHASE"/>
    <property type="match status" value="1"/>
</dbReference>
<dbReference type="GO" id="GO:0009236">
    <property type="term" value="P:cobalamin biosynthetic process"/>
    <property type="evidence" value="ECO:0007669"/>
    <property type="project" value="UniProtKB-UniRule"/>
</dbReference>
<feature type="domain" description="CobQ/CobB/MinD/ParA nucleotide binding" evidence="10">
    <location>
        <begin position="5"/>
        <end position="191"/>
    </location>
</feature>
<keyword evidence="5 9" id="KW-0547">Nucleotide-binding</keyword>
<keyword evidence="4 9" id="KW-0436">Ligase</keyword>
<comment type="catalytic activity">
    <reaction evidence="9">
        <text>hydrogenobyrinate + 2 L-glutamine + 2 ATP + 2 H2O = hydrogenobyrinate a,c-diamide + 2 L-glutamate + 2 ADP + 2 phosphate + 2 H(+)</text>
        <dbReference type="Rhea" id="RHEA:12544"/>
        <dbReference type="ChEBI" id="CHEBI:15377"/>
        <dbReference type="ChEBI" id="CHEBI:15378"/>
        <dbReference type="ChEBI" id="CHEBI:29985"/>
        <dbReference type="ChEBI" id="CHEBI:30616"/>
        <dbReference type="ChEBI" id="CHEBI:43474"/>
        <dbReference type="ChEBI" id="CHEBI:58359"/>
        <dbReference type="ChEBI" id="CHEBI:77873"/>
        <dbReference type="ChEBI" id="CHEBI:77874"/>
        <dbReference type="ChEBI" id="CHEBI:456216"/>
        <dbReference type="EC" id="6.3.5.9"/>
    </reaction>
</comment>
<dbReference type="InterPro" id="IPR029062">
    <property type="entry name" value="Class_I_gatase-like"/>
</dbReference>
<feature type="domain" description="CobB/CobQ-like glutamine amidotransferase" evidence="11">
    <location>
        <begin position="248"/>
        <end position="430"/>
    </location>
</feature>
<evidence type="ECO:0000256" key="7">
    <source>
        <dbReference type="ARBA" id="ARBA00022842"/>
    </source>
</evidence>
<dbReference type="Pfam" id="PF01656">
    <property type="entry name" value="CbiA"/>
    <property type="match status" value="1"/>
</dbReference>
<evidence type="ECO:0000256" key="5">
    <source>
        <dbReference type="ARBA" id="ARBA00022741"/>
    </source>
</evidence>
<dbReference type="InterPro" id="IPR002586">
    <property type="entry name" value="CobQ/CobB/MinD/ParA_Nub-bd_dom"/>
</dbReference>
<dbReference type="Proteomes" id="UP000249577">
    <property type="component" value="Unassembled WGS sequence"/>
</dbReference>
<dbReference type="NCBIfam" id="TIGR00379">
    <property type="entry name" value="cobB"/>
    <property type="match status" value="1"/>
</dbReference>
<dbReference type="InterPro" id="IPR027417">
    <property type="entry name" value="P-loop_NTPase"/>
</dbReference>
<feature type="active site" description="Nucleophile" evidence="9">
    <location>
        <position position="331"/>
    </location>
</feature>
<organism evidence="12 13">
    <name type="scientific">Ancylobacter novellus</name>
    <name type="common">Thiobacillus novellus</name>
    <dbReference type="NCBI Taxonomy" id="921"/>
    <lineage>
        <taxon>Bacteria</taxon>
        <taxon>Pseudomonadati</taxon>
        <taxon>Pseudomonadota</taxon>
        <taxon>Alphaproteobacteria</taxon>
        <taxon>Hyphomicrobiales</taxon>
        <taxon>Xanthobacteraceae</taxon>
        <taxon>Ancylobacter</taxon>
    </lineage>
</organism>